<dbReference type="InterPro" id="IPR029044">
    <property type="entry name" value="Nucleotide-diphossugar_trans"/>
</dbReference>
<dbReference type="EMBL" id="CP154858">
    <property type="protein sequence ID" value="XDT73173.1"/>
    <property type="molecule type" value="Genomic_DNA"/>
</dbReference>
<dbReference type="Pfam" id="PF09837">
    <property type="entry name" value="DUF2064"/>
    <property type="match status" value="1"/>
</dbReference>
<evidence type="ECO:0000313" key="1">
    <source>
        <dbReference type="EMBL" id="XDT73173.1"/>
    </source>
</evidence>
<dbReference type="KEGG" id="tcd:AAIA72_04115"/>
<gene>
    <name evidence="1" type="ORF">AAIA72_04115</name>
</gene>
<name>A0AB39UYR6_9GAMM</name>
<dbReference type="Gene3D" id="3.90.550.10">
    <property type="entry name" value="Spore Coat Polysaccharide Biosynthesis Protein SpsA, Chain A"/>
    <property type="match status" value="1"/>
</dbReference>
<reference evidence="1" key="1">
    <citation type="submission" date="2024-05" db="EMBL/GenBank/DDBJ databases">
        <title>Genome sequencing of novel strain.</title>
        <authorList>
            <person name="Ganbat D."/>
            <person name="Ganbat S."/>
            <person name="Lee S.-J."/>
        </authorList>
    </citation>
    <scope>NUCLEOTIDE SEQUENCE</scope>
    <source>
        <strain evidence="1">SMD15-11</strain>
    </source>
</reference>
<dbReference type="RefSeq" id="WP_369602167.1">
    <property type="nucleotide sequence ID" value="NZ_CP154858.1"/>
</dbReference>
<organism evidence="1">
    <name type="scientific">Thermohahella caldifontis</name>
    <dbReference type="NCBI Taxonomy" id="3142973"/>
    <lineage>
        <taxon>Bacteria</taxon>
        <taxon>Pseudomonadati</taxon>
        <taxon>Pseudomonadota</taxon>
        <taxon>Gammaproteobacteria</taxon>
        <taxon>Oceanospirillales</taxon>
        <taxon>Hahellaceae</taxon>
        <taxon>Thermohahella</taxon>
    </lineage>
</organism>
<dbReference type="NCBIfam" id="TIGR04282">
    <property type="entry name" value="glyco_like_cofC"/>
    <property type="match status" value="1"/>
</dbReference>
<accession>A0AB39UYR6</accession>
<dbReference type="PANTHER" id="PTHR36529">
    <property type="entry name" value="SLL1095 PROTEIN"/>
    <property type="match status" value="1"/>
</dbReference>
<protein>
    <submittedName>
        <fullName evidence="1">TIGR04282 family arsenosugar biosynthesis glycosyltransferase</fullName>
    </submittedName>
</protein>
<proteinExistence type="predicted"/>
<dbReference type="InterPro" id="IPR018641">
    <property type="entry name" value="Trfase_1_rSAM/seldom-assoc"/>
</dbReference>
<dbReference type="PANTHER" id="PTHR36529:SF1">
    <property type="entry name" value="GLYCOSYLTRANSFERASE"/>
    <property type="match status" value="1"/>
</dbReference>
<dbReference type="SUPFAM" id="SSF53448">
    <property type="entry name" value="Nucleotide-diphospho-sugar transferases"/>
    <property type="match status" value="1"/>
</dbReference>
<dbReference type="AlphaFoldDB" id="A0AB39UYR6"/>
<sequence length="216" mass="23826">MNEPVIPQLMIFARWPRLGKVKTRLAATVGDDRALDCYLALLSAVTRQLKPFQPEIWWDAEPEPQGAELSTQQLELLSALSAGLGERVQEGDNLGERMRKALSQAVREAGAGIIVGSDCPAVTVEHIRHVIEQLRIHDVVLIPSDDGGYVLIGSRVDLPQAFDHARWGTGHALENTVQALSNAGLSIGYLPELWDVDTWGDWERWQRTCPSASEGD</sequence>